<gene>
    <name evidence="1" type="ORF">AVE30378_05625</name>
</gene>
<organism evidence="1 2">
    <name type="scientific">Achromobacter veterisilvae</name>
    <dbReference type="NCBI Taxonomy" id="2069367"/>
    <lineage>
        <taxon>Bacteria</taxon>
        <taxon>Pseudomonadati</taxon>
        <taxon>Pseudomonadota</taxon>
        <taxon>Betaproteobacteria</taxon>
        <taxon>Burkholderiales</taxon>
        <taxon>Alcaligenaceae</taxon>
        <taxon>Achromobacter</taxon>
    </lineage>
</organism>
<dbReference type="Proteomes" id="UP000289465">
    <property type="component" value="Unassembled WGS sequence"/>
</dbReference>
<reference evidence="1 2" key="1">
    <citation type="submission" date="2018-07" db="EMBL/GenBank/DDBJ databases">
        <authorList>
            <person name="Peeters C."/>
        </authorList>
    </citation>
    <scope>NUCLEOTIDE SEQUENCE [LARGE SCALE GENOMIC DNA]</scope>
    <source>
        <strain evidence="1 2">LMG 30378</strain>
    </source>
</reference>
<evidence type="ECO:0000313" key="2">
    <source>
        <dbReference type="Proteomes" id="UP000289465"/>
    </source>
</evidence>
<evidence type="ECO:0000313" key="1">
    <source>
        <dbReference type="EMBL" id="SSW73263.1"/>
    </source>
</evidence>
<proteinExistence type="predicted"/>
<name>A0A446CZI8_9BURK</name>
<dbReference type="EMBL" id="UFQC01000048">
    <property type="protein sequence ID" value="SSW73263.1"/>
    <property type="molecule type" value="Genomic_DNA"/>
</dbReference>
<accession>A0A446CZI8</accession>
<dbReference type="AlphaFoldDB" id="A0A446CZI8"/>
<sequence>MNFAELCSPEVSERISKRVKEISEGGANQPNAFSIALAVELVKAVDKELASRDERLRKQASRIAKLERQLGVTHD</sequence>
<dbReference type="RefSeq" id="WP_129245987.1">
    <property type="nucleotide sequence ID" value="NZ_UFQC01000048.1"/>
</dbReference>
<protein>
    <submittedName>
        <fullName evidence="1">Uncharacterized protein</fullName>
    </submittedName>
</protein>